<dbReference type="EMBL" id="CP150845">
    <property type="protein sequence ID" value="WYZ19902.1"/>
    <property type="molecule type" value="Genomic_DNA"/>
</dbReference>
<name>A0ABZ2UEE7_9FLAO</name>
<gene>
    <name evidence="2" type="ORF">AABD74_00210</name>
</gene>
<proteinExistence type="predicted"/>
<evidence type="ECO:0000256" key="1">
    <source>
        <dbReference type="SAM" id="MobiDB-lite"/>
    </source>
</evidence>
<evidence type="ECO:0000313" key="2">
    <source>
        <dbReference type="EMBL" id="WYZ19902.1"/>
    </source>
</evidence>
<reference evidence="2 3" key="1">
    <citation type="submission" date="2024-03" db="EMBL/GenBank/DDBJ databases">
        <title>Flavobacterium soyae.</title>
        <authorList>
            <person name="Zheng W."/>
        </authorList>
    </citation>
    <scope>NUCLEOTIDE SEQUENCE [LARGE SCALE GENOMIC DNA]</scope>
    <source>
        <strain evidence="2 3">55</strain>
    </source>
</reference>
<dbReference type="RefSeq" id="WP_406844337.1">
    <property type="nucleotide sequence ID" value="NZ_CP150845.1"/>
</dbReference>
<keyword evidence="3" id="KW-1185">Reference proteome</keyword>
<sequence length="118" mass="13357">MSEETFPGPIQIPLATAEVWEKRYVDDTTIETRENKVKSFLIPRESLEKVLALETDAVRAYLGINDQKEKTLLFVGAKYDKETGKYVDVYGHSPSLQNKAADETEDVVYDGTRPSPPY</sequence>
<protein>
    <submittedName>
        <fullName evidence="2">Uncharacterized protein</fullName>
    </submittedName>
</protein>
<feature type="region of interest" description="Disordered" evidence="1">
    <location>
        <begin position="97"/>
        <end position="118"/>
    </location>
</feature>
<dbReference type="Proteomes" id="UP001623852">
    <property type="component" value="Chromosome"/>
</dbReference>
<accession>A0ABZ2UEE7</accession>
<organism evidence="2 3">
    <name type="scientific">Flavobacterium soyae</name>
    <dbReference type="NCBI Taxonomy" id="2903098"/>
    <lineage>
        <taxon>Bacteria</taxon>
        <taxon>Pseudomonadati</taxon>
        <taxon>Bacteroidota</taxon>
        <taxon>Flavobacteriia</taxon>
        <taxon>Flavobacteriales</taxon>
        <taxon>Flavobacteriaceae</taxon>
        <taxon>Flavobacterium</taxon>
    </lineage>
</organism>
<evidence type="ECO:0000313" key="3">
    <source>
        <dbReference type="Proteomes" id="UP001623852"/>
    </source>
</evidence>